<proteinExistence type="predicted"/>
<name>E7GB99_9FIRM</name>
<dbReference type="InterPro" id="IPR007737">
    <property type="entry name" value="Mga_HTH"/>
</dbReference>
<dbReference type="SUPFAM" id="SSF55804">
    <property type="entry name" value="Phoshotransferase/anion transport protein"/>
    <property type="match status" value="1"/>
</dbReference>
<evidence type="ECO:0000313" key="10">
    <source>
        <dbReference type="Proteomes" id="UP000003157"/>
    </source>
</evidence>
<comment type="caution">
    <text evidence="9">The sequence shown here is derived from an EMBL/GenBank/DDBJ whole genome shotgun (WGS) entry which is preliminary data.</text>
</comment>
<dbReference type="Pfam" id="PF00874">
    <property type="entry name" value="PRD"/>
    <property type="match status" value="2"/>
</dbReference>
<dbReference type="PANTHER" id="PTHR30185:SF13">
    <property type="entry name" value="LICABCH OPERON REGULATOR-RELATED"/>
    <property type="match status" value="1"/>
</dbReference>
<gene>
    <name evidence="9" type="ORF">HMPREF9488_02040</name>
</gene>
<dbReference type="InterPro" id="IPR013011">
    <property type="entry name" value="PTS_EIIB_2"/>
</dbReference>
<dbReference type="EMBL" id="ADKX01000034">
    <property type="protein sequence ID" value="EFW04634.1"/>
    <property type="molecule type" value="Genomic_DNA"/>
</dbReference>
<evidence type="ECO:0000259" key="7">
    <source>
        <dbReference type="PROSITE" id="PS51099"/>
    </source>
</evidence>
<dbReference type="OrthoDB" id="3175596at2"/>
<keyword evidence="5" id="KW-0804">Transcription</keyword>
<dbReference type="InterPro" id="IPR013196">
    <property type="entry name" value="HTH_11"/>
</dbReference>
<dbReference type="PANTHER" id="PTHR30185">
    <property type="entry name" value="CRYPTIC BETA-GLUCOSIDE BGL OPERON ANTITERMINATOR"/>
    <property type="match status" value="1"/>
</dbReference>
<keyword evidence="1" id="KW-0808">Transferase</keyword>
<evidence type="ECO:0000256" key="3">
    <source>
        <dbReference type="ARBA" id="ARBA00023015"/>
    </source>
</evidence>
<feature type="domain" description="PTS EIIB type-2" evidence="7">
    <location>
        <begin position="404"/>
        <end position="495"/>
    </location>
</feature>
<dbReference type="CDD" id="cd05568">
    <property type="entry name" value="PTS_IIB_bgl_like"/>
    <property type="match status" value="1"/>
</dbReference>
<dbReference type="GO" id="GO:0006355">
    <property type="term" value="P:regulation of DNA-templated transcription"/>
    <property type="evidence" value="ECO:0007669"/>
    <property type="project" value="InterPro"/>
</dbReference>
<dbReference type="Gene3D" id="3.40.930.10">
    <property type="entry name" value="Mannitol-specific EII, Chain A"/>
    <property type="match status" value="1"/>
</dbReference>
<dbReference type="PROSITE" id="PS51094">
    <property type="entry name" value="PTS_EIIA_TYPE_2"/>
    <property type="match status" value="1"/>
</dbReference>
<dbReference type="InterPro" id="IPR002178">
    <property type="entry name" value="PTS_EIIA_type-2_dom"/>
</dbReference>
<dbReference type="InterPro" id="IPR011608">
    <property type="entry name" value="PRD"/>
</dbReference>
<dbReference type="RefSeq" id="WP_008789140.1">
    <property type="nucleotide sequence ID" value="NZ_AKCB01000001.1"/>
</dbReference>
<evidence type="ECO:0000313" key="9">
    <source>
        <dbReference type="EMBL" id="EFW04634.1"/>
    </source>
</evidence>
<evidence type="ECO:0000256" key="1">
    <source>
        <dbReference type="ARBA" id="ARBA00022679"/>
    </source>
</evidence>
<dbReference type="InterPro" id="IPR036388">
    <property type="entry name" value="WH-like_DNA-bd_sf"/>
</dbReference>
<reference evidence="9 10" key="1">
    <citation type="submission" date="2010-12" db="EMBL/GenBank/DDBJ databases">
        <title>The Genome Sequence of Coprobacillus sp. strain 29_1.</title>
        <authorList>
            <consortium name="The Broad Institute Genome Sequencing Platform"/>
            <person name="Earl A."/>
            <person name="Ward D."/>
            <person name="Feldgarden M."/>
            <person name="Gevers D."/>
            <person name="Daigneault M."/>
            <person name="Sibley C.D."/>
            <person name="White A."/>
            <person name="Strauss J."/>
            <person name="Allen-Vercoe E."/>
            <person name="Young S.K."/>
            <person name="Zeng Q."/>
            <person name="Gargeya S."/>
            <person name="Fitzgerald M."/>
            <person name="Haas B."/>
            <person name="Abouelleil A."/>
            <person name="Alvarado L."/>
            <person name="Arachchi H.M."/>
            <person name="Berlin A."/>
            <person name="Brown A."/>
            <person name="Chapman S.B."/>
            <person name="Chen Z."/>
            <person name="Dunbar C."/>
            <person name="Freedman E."/>
            <person name="Gearin G."/>
            <person name="Gellesch M."/>
            <person name="Goldberg J."/>
            <person name="Griggs A."/>
            <person name="Gujja S."/>
            <person name="Heilman E."/>
            <person name="Heiman D."/>
            <person name="Howarth C."/>
            <person name="Larson L."/>
            <person name="Lui A."/>
            <person name="MacDonald P.J.P."/>
            <person name="Mehta T."/>
            <person name="Montmayeur A."/>
            <person name="Murphy C."/>
            <person name="Neiman D."/>
            <person name="Pearson M."/>
            <person name="Priest M."/>
            <person name="Roberts A."/>
            <person name="Saif S."/>
            <person name="Shea T."/>
            <person name="Shenoy N."/>
            <person name="Sisk P."/>
            <person name="Stolte C."/>
            <person name="Sykes S."/>
            <person name="White J."/>
            <person name="Yandava C."/>
            <person name="Nusbaum C."/>
            <person name="Birren B."/>
        </authorList>
    </citation>
    <scope>NUCLEOTIDE SEQUENCE [LARGE SCALE GENOMIC DNA]</scope>
    <source>
        <strain evidence="9 10">29_1</strain>
    </source>
</reference>
<organism evidence="9 10">
    <name type="scientific">Coprobacillus cateniformis</name>
    <dbReference type="NCBI Taxonomy" id="100884"/>
    <lineage>
        <taxon>Bacteria</taxon>
        <taxon>Bacillati</taxon>
        <taxon>Bacillota</taxon>
        <taxon>Erysipelotrichia</taxon>
        <taxon>Erysipelotrichales</taxon>
        <taxon>Coprobacillaceae</taxon>
        <taxon>Coprobacillus</taxon>
    </lineage>
</organism>
<dbReference type="InterPro" id="IPR036095">
    <property type="entry name" value="PTS_EIIB-like_sf"/>
</dbReference>
<evidence type="ECO:0000256" key="2">
    <source>
        <dbReference type="ARBA" id="ARBA00022737"/>
    </source>
</evidence>
<sequence length="651" mass="76590">MEKKRIIKLLKILSQSQCPISGPELCTKLDITVRTLRNDIKECKNEFLQHGIQIISKHAVGYTLQVINEESYYHYLEDMMKEESENQMLIPIYPEERVNYLIRMFLTQNDYIRIEDICDMIFVSRSTLSNDLKEVREKLNYFHLELETKPAYGLKITGSEFHKRSCISQYFYHTNGNDDMFLSQTKSSQQQEEISKILYETMVNQKFKLTDIGFHNLVIHIMIALLRLKEKEQLTHYKYDESIKNTKEYEIAIQLCREIEHSFHVIFPDIEIYYIALHLSGKKAVQYSSNSLFMNHEYEILMTQIIKEIKDKYNIDFTADMDLQTSLSLHLQPMMNRLKYGMYIQNPLLEQIKTENPLAFEISVLTANIIAKNYQVDVSENEIGYIALHFALAIERYQKQGPKKNIIIICASGMGSSQILLYKIKQKFKENINSIYVTELYELPNIDQSLYDFILSTVPIPFPTQIPAIHVQYFLDNQDMISLSEFFKNQNEMSFVDQYFHDNLFFNDLKGKTKEELIHEMCTYIKQVKDIPNGFEEEIFKRENYSVTEFGNMIAMPHPMEPMTNETFITVGILKKPIKWKHQQVKYIFLLSIQKNSKDALGLLHETLSSLVYDKKAMQELEKDSSLTNLKKILKRIAEEQKENDIDTLFG</sequence>
<dbReference type="STRING" id="100884.GCA_000269565_02141"/>
<keyword evidence="10" id="KW-1185">Reference proteome</keyword>
<evidence type="ECO:0000259" key="8">
    <source>
        <dbReference type="PROSITE" id="PS51372"/>
    </source>
</evidence>
<dbReference type="PROSITE" id="PS51372">
    <property type="entry name" value="PRD_2"/>
    <property type="match status" value="2"/>
</dbReference>
<keyword evidence="4" id="KW-0010">Activator</keyword>
<keyword evidence="3" id="KW-0805">Transcription regulation</keyword>
<evidence type="ECO:0000256" key="4">
    <source>
        <dbReference type="ARBA" id="ARBA00023159"/>
    </source>
</evidence>
<evidence type="ECO:0000259" key="6">
    <source>
        <dbReference type="PROSITE" id="PS51094"/>
    </source>
</evidence>
<dbReference type="eggNOG" id="COG1762">
    <property type="taxonomic scope" value="Bacteria"/>
</dbReference>
<dbReference type="InterPro" id="IPR016152">
    <property type="entry name" value="PTrfase/Anion_transptr"/>
</dbReference>
<feature type="domain" description="PTS EIIA type-2" evidence="6">
    <location>
        <begin position="498"/>
        <end position="637"/>
    </location>
</feature>
<keyword evidence="2" id="KW-0677">Repeat</keyword>
<dbReference type="Pfam" id="PF05043">
    <property type="entry name" value="Mga"/>
    <property type="match status" value="1"/>
</dbReference>
<feature type="domain" description="PRD" evidence="8">
    <location>
        <begin position="181"/>
        <end position="289"/>
    </location>
</feature>
<dbReference type="Pfam" id="PF00359">
    <property type="entry name" value="PTS_EIIA_2"/>
    <property type="match status" value="1"/>
</dbReference>
<evidence type="ECO:0000256" key="5">
    <source>
        <dbReference type="ARBA" id="ARBA00023163"/>
    </source>
</evidence>
<protein>
    <submittedName>
        <fullName evidence="9">Uncharacterized protein</fullName>
    </submittedName>
</protein>
<accession>E7GB99</accession>
<dbReference type="SUPFAM" id="SSF63520">
    <property type="entry name" value="PTS-regulatory domain, PRD"/>
    <property type="match status" value="2"/>
</dbReference>
<dbReference type="HOGENOM" id="CLU_013442_5_1_9"/>
<dbReference type="eggNOG" id="COG3711">
    <property type="taxonomic scope" value="Bacteria"/>
</dbReference>
<dbReference type="Proteomes" id="UP000003157">
    <property type="component" value="Unassembled WGS sequence"/>
</dbReference>
<dbReference type="AlphaFoldDB" id="E7GB99"/>
<dbReference type="SUPFAM" id="SSF52794">
    <property type="entry name" value="PTS system IIB component-like"/>
    <property type="match status" value="1"/>
</dbReference>
<dbReference type="Gene3D" id="1.10.1790.10">
    <property type="entry name" value="PRD domain"/>
    <property type="match status" value="2"/>
</dbReference>
<dbReference type="InterPro" id="IPR036634">
    <property type="entry name" value="PRD_sf"/>
</dbReference>
<dbReference type="GeneID" id="78229979"/>
<dbReference type="InterPro" id="IPR050661">
    <property type="entry name" value="BglG_antiterminators"/>
</dbReference>
<dbReference type="Pfam" id="PF08279">
    <property type="entry name" value="HTH_11"/>
    <property type="match status" value="1"/>
</dbReference>
<dbReference type="Gene3D" id="3.40.50.2300">
    <property type="match status" value="1"/>
</dbReference>
<feature type="domain" description="PRD" evidence="8">
    <location>
        <begin position="293"/>
        <end position="400"/>
    </location>
</feature>
<dbReference type="Gene3D" id="1.10.10.10">
    <property type="entry name" value="Winged helix-like DNA-binding domain superfamily/Winged helix DNA-binding domain"/>
    <property type="match status" value="2"/>
</dbReference>
<dbReference type="PROSITE" id="PS51099">
    <property type="entry name" value="PTS_EIIB_TYPE_2"/>
    <property type="match status" value="1"/>
</dbReference>
<dbReference type="GO" id="GO:0009401">
    <property type="term" value="P:phosphoenolpyruvate-dependent sugar phosphotransferase system"/>
    <property type="evidence" value="ECO:0007669"/>
    <property type="project" value="InterPro"/>
</dbReference>
<dbReference type="GO" id="GO:0008982">
    <property type="term" value="F:protein-N(PI)-phosphohistidine-sugar phosphotransferase activity"/>
    <property type="evidence" value="ECO:0007669"/>
    <property type="project" value="InterPro"/>
</dbReference>